<evidence type="ECO:0000313" key="3">
    <source>
        <dbReference type="Proteomes" id="UP000325081"/>
    </source>
</evidence>
<evidence type="ECO:0000313" key="2">
    <source>
        <dbReference type="EMBL" id="GER34570.1"/>
    </source>
</evidence>
<proteinExistence type="predicted"/>
<accession>A0A5A7PP39</accession>
<comment type="caution">
    <text evidence="2">The sequence shown here is derived from an EMBL/GenBank/DDBJ whole genome shotgun (WGS) entry which is preliminary data.</text>
</comment>
<protein>
    <submittedName>
        <fullName evidence="2">Galactose oxidase/kelch repeat superfamily protein</fullName>
    </submittedName>
</protein>
<dbReference type="AlphaFoldDB" id="A0A5A7PP39"/>
<name>A0A5A7PP39_STRAF</name>
<sequence>MKRGSLPSQRRVAPRIRPRSPQPAEKRLTRHPLRHPTAGRNHLLRRPPPHPQRPRALHPFTPKNSVSEHQGGPQQPRHEEEDHRGSPPPPPAPARGLLRRDVGINKRGVRAGDAAVGQLVVIGGHILFECCSCVDFMATPRNAQIFIRGELQAPCAGRRPVEVALGLAQAKAQDPSRGGTWPGPGQSPGSVYTNIVQPIKV</sequence>
<reference evidence="3" key="1">
    <citation type="journal article" date="2019" name="Curr. Biol.">
        <title>Genome Sequence of Striga asiatica Provides Insight into the Evolution of Plant Parasitism.</title>
        <authorList>
            <person name="Yoshida S."/>
            <person name="Kim S."/>
            <person name="Wafula E.K."/>
            <person name="Tanskanen J."/>
            <person name="Kim Y.M."/>
            <person name="Honaas L."/>
            <person name="Yang Z."/>
            <person name="Spallek T."/>
            <person name="Conn C.E."/>
            <person name="Ichihashi Y."/>
            <person name="Cheong K."/>
            <person name="Cui S."/>
            <person name="Der J.P."/>
            <person name="Gundlach H."/>
            <person name="Jiao Y."/>
            <person name="Hori C."/>
            <person name="Ishida J.K."/>
            <person name="Kasahara H."/>
            <person name="Kiba T."/>
            <person name="Kim M.S."/>
            <person name="Koo N."/>
            <person name="Laohavisit A."/>
            <person name="Lee Y.H."/>
            <person name="Lumba S."/>
            <person name="McCourt P."/>
            <person name="Mortimer J.C."/>
            <person name="Mutuku J.M."/>
            <person name="Nomura T."/>
            <person name="Sasaki-Sekimoto Y."/>
            <person name="Seto Y."/>
            <person name="Wang Y."/>
            <person name="Wakatake T."/>
            <person name="Sakakibara H."/>
            <person name="Demura T."/>
            <person name="Yamaguchi S."/>
            <person name="Yoneyama K."/>
            <person name="Manabe R.I."/>
            <person name="Nelson D.C."/>
            <person name="Schulman A.H."/>
            <person name="Timko M.P."/>
            <person name="dePamphilis C.W."/>
            <person name="Choi D."/>
            <person name="Shirasu K."/>
        </authorList>
    </citation>
    <scope>NUCLEOTIDE SEQUENCE [LARGE SCALE GENOMIC DNA]</scope>
    <source>
        <strain evidence="3">cv. UVA1</strain>
    </source>
</reference>
<feature type="compositionally biased region" description="Basic residues" evidence="1">
    <location>
        <begin position="42"/>
        <end position="56"/>
    </location>
</feature>
<feature type="region of interest" description="Disordered" evidence="1">
    <location>
        <begin position="1"/>
        <end position="97"/>
    </location>
</feature>
<organism evidence="2 3">
    <name type="scientific">Striga asiatica</name>
    <name type="common">Asiatic witchweed</name>
    <name type="synonym">Buchnera asiatica</name>
    <dbReference type="NCBI Taxonomy" id="4170"/>
    <lineage>
        <taxon>Eukaryota</taxon>
        <taxon>Viridiplantae</taxon>
        <taxon>Streptophyta</taxon>
        <taxon>Embryophyta</taxon>
        <taxon>Tracheophyta</taxon>
        <taxon>Spermatophyta</taxon>
        <taxon>Magnoliopsida</taxon>
        <taxon>eudicotyledons</taxon>
        <taxon>Gunneridae</taxon>
        <taxon>Pentapetalae</taxon>
        <taxon>asterids</taxon>
        <taxon>lamiids</taxon>
        <taxon>Lamiales</taxon>
        <taxon>Orobanchaceae</taxon>
        <taxon>Buchnereae</taxon>
        <taxon>Striga</taxon>
    </lineage>
</organism>
<dbReference type="EMBL" id="BKCP01004916">
    <property type="protein sequence ID" value="GER34570.1"/>
    <property type="molecule type" value="Genomic_DNA"/>
</dbReference>
<gene>
    <name evidence="2" type="ORF">STAS_10806</name>
</gene>
<feature type="compositionally biased region" description="Basic and acidic residues" evidence="1">
    <location>
        <begin position="76"/>
        <end position="85"/>
    </location>
</feature>
<evidence type="ECO:0000256" key="1">
    <source>
        <dbReference type="SAM" id="MobiDB-lite"/>
    </source>
</evidence>
<dbReference type="Proteomes" id="UP000325081">
    <property type="component" value="Unassembled WGS sequence"/>
</dbReference>
<keyword evidence="3" id="KW-1185">Reference proteome</keyword>